<dbReference type="EMBL" id="SMKR01000004">
    <property type="protein sequence ID" value="TDD30338.1"/>
    <property type="molecule type" value="Genomic_DNA"/>
</dbReference>
<evidence type="ECO:0000313" key="1">
    <source>
        <dbReference type="EMBL" id="TDD30338.1"/>
    </source>
</evidence>
<dbReference type="SUPFAM" id="SSF54427">
    <property type="entry name" value="NTF2-like"/>
    <property type="match status" value="1"/>
</dbReference>
<gene>
    <name evidence="1" type="ORF">E1218_01920</name>
</gene>
<reference evidence="1 2" key="1">
    <citation type="submission" date="2019-02" db="EMBL/GenBank/DDBJ databases">
        <title>Draft genome sequences of novel Actinobacteria.</title>
        <authorList>
            <person name="Sahin N."/>
            <person name="Ay H."/>
            <person name="Saygin H."/>
        </authorList>
    </citation>
    <scope>NUCLEOTIDE SEQUENCE [LARGE SCALE GENOMIC DNA]</scope>
    <source>
        <strain evidence="1 2">16K104</strain>
    </source>
</reference>
<dbReference type="Pfam" id="PF12893">
    <property type="entry name" value="Lumazine_bd_2"/>
    <property type="match status" value="1"/>
</dbReference>
<protein>
    <recommendedName>
        <fullName evidence="3">Nuclear transport factor 2 family protein</fullName>
    </recommendedName>
</protein>
<sequence length="133" mass="14913">MTHDRHTIDRHSNAMDLAEAEAVEAVVRDYIDAWRSSDAQRMDRSLHDDLVKRTTSHAAVPGDLSRVTKTQMVQLTRVGGGRSPNAAVEVIVHHVEGDIASAQVATEEYPDYVHLSKTSGAWRIVHDLYRQRT</sequence>
<keyword evidence="2" id="KW-1185">Reference proteome</keyword>
<dbReference type="AlphaFoldDB" id="A0A4R4XHA1"/>
<dbReference type="Gene3D" id="3.10.450.50">
    <property type="match status" value="1"/>
</dbReference>
<dbReference type="InterPro" id="IPR039437">
    <property type="entry name" value="FrzH/put_lumazine-bd"/>
</dbReference>
<dbReference type="RefSeq" id="WP_132315543.1">
    <property type="nucleotide sequence ID" value="NZ_SMKR01000004.1"/>
</dbReference>
<dbReference type="InterPro" id="IPR032710">
    <property type="entry name" value="NTF2-like_dom_sf"/>
</dbReference>
<evidence type="ECO:0008006" key="3">
    <source>
        <dbReference type="Google" id="ProtNLM"/>
    </source>
</evidence>
<proteinExistence type="predicted"/>
<dbReference type="OrthoDB" id="6023481at2"/>
<accession>A0A4R4XHA1</accession>
<name>A0A4R4XHA1_9ACTN</name>
<dbReference type="Proteomes" id="UP000295172">
    <property type="component" value="Unassembled WGS sequence"/>
</dbReference>
<comment type="caution">
    <text evidence="1">The sequence shown here is derived from an EMBL/GenBank/DDBJ whole genome shotgun (WGS) entry which is preliminary data.</text>
</comment>
<evidence type="ECO:0000313" key="2">
    <source>
        <dbReference type="Proteomes" id="UP000295172"/>
    </source>
</evidence>
<organism evidence="1 2">
    <name type="scientific">Kribbella turkmenica</name>
    <dbReference type="NCBI Taxonomy" id="2530375"/>
    <lineage>
        <taxon>Bacteria</taxon>
        <taxon>Bacillati</taxon>
        <taxon>Actinomycetota</taxon>
        <taxon>Actinomycetes</taxon>
        <taxon>Propionibacteriales</taxon>
        <taxon>Kribbellaceae</taxon>
        <taxon>Kribbella</taxon>
    </lineage>
</organism>